<gene>
    <name evidence="2" type="ORF">EV195_10879</name>
</gene>
<organism evidence="2 3">
    <name type="scientific">Tenacibaculum skagerrakense</name>
    <dbReference type="NCBI Taxonomy" id="186571"/>
    <lineage>
        <taxon>Bacteria</taxon>
        <taxon>Pseudomonadati</taxon>
        <taxon>Bacteroidota</taxon>
        <taxon>Flavobacteriia</taxon>
        <taxon>Flavobacteriales</taxon>
        <taxon>Flavobacteriaceae</taxon>
        <taxon>Tenacibaculum</taxon>
    </lineage>
</organism>
<dbReference type="Gene3D" id="2.60.40.3140">
    <property type="match status" value="1"/>
</dbReference>
<feature type="domain" description="DUF3857" evidence="1">
    <location>
        <begin position="61"/>
        <end position="207"/>
    </location>
</feature>
<dbReference type="RefSeq" id="WP_132795425.1">
    <property type="nucleotide sequence ID" value="NZ_SLXM01000008.1"/>
</dbReference>
<accession>A0A4R2NPD1</accession>
<dbReference type="Gene3D" id="3.10.620.30">
    <property type="match status" value="1"/>
</dbReference>
<reference evidence="2 3" key="1">
    <citation type="submission" date="2019-03" db="EMBL/GenBank/DDBJ databases">
        <title>Genomic Encyclopedia of Type Strains, Phase IV (KMG-IV): sequencing the most valuable type-strain genomes for metagenomic binning, comparative biology and taxonomic classification.</title>
        <authorList>
            <person name="Goeker M."/>
        </authorList>
    </citation>
    <scope>NUCLEOTIDE SEQUENCE [LARGE SCALE GENOMIC DNA]</scope>
    <source>
        <strain evidence="2 3">DSM 14836</strain>
    </source>
</reference>
<evidence type="ECO:0000313" key="2">
    <source>
        <dbReference type="EMBL" id="TCP23610.1"/>
    </source>
</evidence>
<comment type="caution">
    <text evidence="2">The sequence shown here is derived from an EMBL/GenBank/DDBJ whole genome shotgun (WGS) entry which is preliminary data.</text>
</comment>
<proteinExistence type="predicted"/>
<keyword evidence="3" id="KW-1185">Reference proteome</keyword>
<name>A0A4R2NPD1_9FLAO</name>
<sequence length="639" mass="73096">MITKIAGLPLLLFFINISISFAQDMSLMSLTLSPELTKDANAVIRESYTEITVEAVDEMIVKERRVTTVLNKLGNKHVDAYASYDNDTKITDLSATVYNSLGKEIKKYSKSKFTDVSAVDGGTLYSDSRVKYIDHTPTEYPYTVVFEKEYKTSSTGFIPKWYPLDSYYVSVQKSEYKIINLENIETRIKENNFDGYSIKRVNEDKIHYVAENLPAIEYEDSSISISEILPNLIVALNQFTLKGIKGSAKNWEEFGKWRFENLKNGNDILSESVKYAIQQKVKGAKSNIEKAKIVYDFMQNRTRYISVQEGIGGWKPIPADEVHKMGYGDCKGLTNYTKALLDAVDVKSHYSVVWAGSEKKNMIEGFSSMQGNHVILNIPNDGNDIWLECTSQTMPFGFLGDFTDDRDVLVITPEGGLIKRTPSYKNETNLQTCKASIQLNEKGSLEADVEITSKGVQYDDKYGIESLAKDDLEKYYKSKLWSYINNLEIKSSSLENDKDNIVFKEKLHVNVADYASITANELIVRVNVFNKNTFVPKRYRTRNHPLQINRGYKDVDEFTFTIPNGYKITSLPSKVEISTKFGNYTMEVKKVDEKTISYHKTLFIKEGIYPKEDYKLYRQFRKRIAKQESVRIALQKVLN</sequence>
<dbReference type="EMBL" id="SLXM01000008">
    <property type="protein sequence ID" value="TCP23610.1"/>
    <property type="molecule type" value="Genomic_DNA"/>
</dbReference>
<evidence type="ECO:0000259" key="1">
    <source>
        <dbReference type="Pfam" id="PF12969"/>
    </source>
</evidence>
<protein>
    <submittedName>
        <fullName evidence="2">Uncharacterized protein DUF3858</fullName>
    </submittedName>
</protein>
<dbReference type="AlphaFoldDB" id="A0A4R2NPD1"/>
<dbReference type="OrthoDB" id="8595007at2"/>
<dbReference type="Gene3D" id="2.60.120.1130">
    <property type="match status" value="1"/>
</dbReference>
<dbReference type="InterPro" id="IPR024618">
    <property type="entry name" value="DUF3857"/>
</dbReference>
<evidence type="ECO:0000313" key="3">
    <source>
        <dbReference type="Proteomes" id="UP000294564"/>
    </source>
</evidence>
<dbReference type="Pfam" id="PF12969">
    <property type="entry name" value="DUF3857"/>
    <property type="match status" value="1"/>
</dbReference>
<dbReference type="Proteomes" id="UP000294564">
    <property type="component" value="Unassembled WGS sequence"/>
</dbReference>